<dbReference type="PANTHER" id="PTHR43709">
    <property type="entry name" value="ACONITATE ISOMERASE-RELATED"/>
    <property type="match status" value="1"/>
</dbReference>
<gene>
    <name evidence="3" type="ORF">SAMN02745751_00014</name>
</gene>
<accession>A0A1M6A8C0</accession>
<dbReference type="InterPro" id="IPR007400">
    <property type="entry name" value="PrpF-like"/>
</dbReference>
<dbReference type="SUPFAM" id="SSF54506">
    <property type="entry name" value="Diaminopimelate epimerase-like"/>
    <property type="match status" value="2"/>
</dbReference>
<sequence>MKQDKTRVVIMRAGTSKGIFINEEVLPKDDAERTSRILRIFGSPDIRQIDGLGGAEPLTSKMAIIGKSTREDADVNYTFGQVSYVAPTIDYSGNCGNISAGVGPYAVDEGLVEVTEPYTTVRVHNTNTGKILVETVKVEDGIAVVDGDYAIAGVPGTGQKIEIDFSDTAGSKTGKLLPTGNPVDKMTISEIGEIEFSLVDAANPVIFVRAKDLGLTGIETPSQIDKDERILGILEEIRGNAAIIIGAAKDLDDALKNAPAFPMVAFVSESQDYTAFGSNKKIGEDATDFVSRLMFMQVIHKTYAGTGTICTGAAARIEGTLVNEAMKAKNKGQESILKIGHPSGTITIDVEAHKDDNGWILDKAAINRTARRIMDGFCYTPAGE</sequence>
<comment type="similarity">
    <text evidence="1">Belongs to the PrpF family.</text>
</comment>
<organism evidence="3 4">
    <name type="scientific">Dethiosulfatibacter aminovorans DSM 17477</name>
    <dbReference type="NCBI Taxonomy" id="1121476"/>
    <lineage>
        <taxon>Bacteria</taxon>
        <taxon>Bacillati</taxon>
        <taxon>Bacillota</taxon>
        <taxon>Tissierellia</taxon>
        <taxon>Dethiosulfatibacter</taxon>
    </lineage>
</organism>
<evidence type="ECO:0000256" key="2">
    <source>
        <dbReference type="ARBA" id="ARBA00023235"/>
    </source>
</evidence>
<dbReference type="AlphaFoldDB" id="A0A1M6A8C0"/>
<name>A0A1M6A8C0_9FIRM</name>
<dbReference type="OrthoDB" id="9779763at2"/>
<proteinExistence type="inferred from homology"/>
<dbReference type="Proteomes" id="UP000184052">
    <property type="component" value="Unassembled WGS sequence"/>
</dbReference>
<protein>
    <submittedName>
        <fullName evidence="3">Methylitaconate delta2-delta3-isomerase</fullName>
    </submittedName>
</protein>
<evidence type="ECO:0000313" key="3">
    <source>
        <dbReference type="EMBL" id="SHI32383.1"/>
    </source>
</evidence>
<keyword evidence="2 3" id="KW-0413">Isomerase</keyword>
<dbReference type="PANTHER" id="PTHR43709:SF2">
    <property type="entry name" value="DUF453 DOMAIN PROTEIN (AFU_ORTHOLOGUE AFUA_6G00360)"/>
    <property type="match status" value="1"/>
</dbReference>
<dbReference type="Pfam" id="PF04303">
    <property type="entry name" value="PrpF"/>
    <property type="match status" value="1"/>
</dbReference>
<evidence type="ECO:0000256" key="1">
    <source>
        <dbReference type="ARBA" id="ARBA00007673"/>
    </source>
</evidence>
<dbReference type="GO" id="GO:0016853">
    <property type="term" value="F:isomerase activity"/>
    <property type="evidence" value="ECO:0007669"/>
    <property type="project" value="UniProtKB-KW"/>
</dbReference>
<dbReference type="EMBL" id="FQZL01000004">
    <property type="protein sequence ID" value="SHI32383.1"/>
    <property type="molecule type" value="Genomic_DNA"/>
</dbReference>
<reference evidence="3 4" key="1">
    <citation type="submission" date="2016-11" db="EMBL/GenBank/DDBJ databases">
        <authorList>
            <person name="Jaros S."/>
            <person name="Januszkiewicz K."/>
            <person name="Wedrychowicz H."/>
        </authorList>
    </citation>
    <scope>NUCLEOTIDE SEQUENCE [LARGE SCALE GENOMIC DNA]</scope>
    <source>
        <strain evidence="3 4">DSM 17477</strain>
    </source>
</reference>
<evidence type="ECO:0000313" key="4">
    <source>
        <dbReference type="Proteomes" id="UP000184052"/>
    </source>
</evidence>
<dbReference type="Gene3D" id="3.10.310.10">
    <property type="entry name" value="Diaminopimelate Epimerase, Chain A, domain 1"/>
    <property type="match status" value="2"/>
</dbReference>
<keyword evidence="4" id="KW-1185">Reference proteome</keyword>
<dbReference type="RefSeq" id="WP_073045303.1">
    <property type="nucleotide sequence ID" value="NZ_FQZL01000004.1"/>
</dbReference>
<dbReference type="STRING" id="1121476.SAMN02745751_00014"/>